<evidence type="ECO:0000313" key="2">
    <source>
        <dbReference type="EMBL" id="KZT52050.1"/>
    </source>
</evidence>
<reference evidence="2 3" key="1">
    <citation type="journal article" date="2016" name="Mol. Biol. Evol.">
        <title>Comparative Genomics of Early-Diverging Mushroom-Forming Fungi Provides Insights into the Origins of Lignocellulose Decay Capabilities.</title>
        <authorList>
            <person name="Nagy L.G."/>
            <person name="Riley R."/>
            <person name="Tritt A."/>
            <person name="Adam C."/>
            <person name="Daum C."/>
            <person name="Floudas D."/>
            <person name="Sun H."/>
            <person name="Yadav J.S."/>
            <person name="Pangilinan J."/>
            <person name="Larsson K.H."/>
            <person name="Matsuura K."/>
            <person name="Barry K."/>
            <person name="Labutti K."/>
            <person name="Kuo R."/>
            <person name="Ohm R.A."/>
            <person name="Bhattacharya S.S."/>
            <person name="Shirouzu T."/>
            <person name="Yoshinaga Y."/>
            <person name="Martin F.M."/>
            <person name="Grigoriev I.V."/>
            <person name="Hibbett D.S."/>
        </authorList>
    </citation>
    <scope>NUCLEOTIDE SEQUENCE [LARGE SCALE GENOMIC DNA]</scope>
    <source>
        <strain evidence="2 3">HHB12733</strain>
    </source>
</reference>
<feature type="signal peptide" evidence="1">
    <location>
        <begin position="1"/>
        <end position="26"/>
    </location>
</feature>
<accession>A0A165D4H7</accession>
<protein>
    <recommendedName>
        <fullName evidence="4">Secreted protein</fullName>
    </recommendedName>
</protein>
<evidence type="ECO:0000256" key="1">
    <source>
        <dbReference type="SAM" id="SignalP"/>
    </source>
</evidence>
<evidence type="ECO:0000313" key="3">
    <source>
        <dbReference type="Proteomes" id="UP000076842"/>
    </source>
</evidence>
<dbReference type="AlphaFoldDB" id="A0A165D4H7"/>
<dbReference type="EMBL" id="KV424080">
    <property type="protein sequence ID" value="KZT52050.1"/>
    <property type="molecule type" value="Genomic_DNA"/>
</dbReference>
<name>A0A165D4H7_9BASI</name>
<evidence type="ECO:0008006" key="4">
    <source>
        <dbReference type="Google" id="ProtNLM"/>
    </source>
</evidence>
<gene>
    <name evidence="2" type="ORF">CALCODRAFT_104117</name>
</gene>
<dbReference type="Proteomes" id="UP000076842">
    <property type="component" value="Unassembled WGS sequence"/>
</dbReference>
<keyword evidence="3" id="KW-1185">Reference proteome</keyword>
<organism evidence="2 3">
    <name type="scientific">Calocera cornea HHB12733</name>
    <dbReference type="NCBI Taxonomy" id="1353952"/>
    <lineage>
        <taxon>Eukaryota</taxon>
        <taxon>Fungi</taxon>
        <taxon>Dikarya</taxon>
        <taxon>Basidiomycota</taxon>
        <taxon>Agaricomycotina</taxon>
        <taxon>Dacrymycetes</taxon>
        <taxon>Dacrymycetales</taxon>
        <taxon>Dacrymycetaceae</taxon>
        <taxon>Calocera</taxon>
    </lineage>
</organism>
<sequence length="79" mass="8898">MGWMRPRLAMQRCRLSCLALVGPIHAADRPILSFSVVMHDAAFTRPVLELCVSTRTRSCHRASYTFLAIEVWPARARAA</sequence>
<feature type="chain" id="PRO_5007856366" description="Secreted protein" evidence="1">
    <location>
        <begin position="27"/>
        <end position="79"/>
    </location>
</feature>
<keyword evidence="1" id="KW-0732">Signal</keyword>
<proteinExistence type="predicted"/>
<dbReference type="InParanoid" id="A0A165D4H7"/>